<evidence type="ECO:0000313" key="3">
    <source>
        <dbReference type="Proteomes" id="UP001501729"/>
    </source>
</evidence>
<evidence type="ECO:0000256" key="1">
    <source>
        <dbReference type="SAM" id="MobiDB-lite"/>
    </source>
</evidence>
<reference evidence="2 3" key="1">
    <citation type="journal article" date="2019" name="Int. J. Syst. Evol. Microbiol.">
        <title>The Global Catalogue of Microorganisms (GCM) 10K type strain sequencing project: providing services to taxonomists for standard genome sequencing and annotation.</title>
        <authorList>
            <consortium name="The Broad Institute Genomics Platform"/>
            <consortium name="The Broad Institute Genome Sequencing Center for Infectious Disease"/>
            <person name="Wu L."/>
            <person name="Ma J."/>
        </authorList>
    </citation>
    <scope>NUCLEOTIDE SEQUENCE [LARGE SCALE GENOMIC DNA]</scope>
    <source>
        <strain evidence="2 3">JCM 17504</strain>
    </source>
</reference>
<dbReference type="AlphaFoldDB" id="A0AAV3UEP8"/>
<name>A0AAV3UEP8_9EURY</name>
<accession>A0AAV3UEP8</accession>
<feature type="region of interest" description="Disordered" evidence="1">
    <location>
        <begin position="1"/>
        <end position="21"/>
    </location>
</feature>
<comment type="caution">
    <text evidence="2">The sequence shown here is derived from an EMBL/GenBank/DDBJ whole genome shotgun (WGS) entry which is preliminary data.</text>
</comment>
<organism evidence="2 3">
    <name type="scientific">Haladaptatus pallidirubidus</name>
    <dbReference type="NCBI Taxonomy" id="1008152"/>
    <lineage>
        <taxon>Archaea</taxon>
        <taxon>Methanobacteriati</taxon>
        <taxon>Methanobacteriota</taxon>
        <taxon>Stenosarchaea group</taxon>
        <taxon>Halobacteria</taxon>
        <taxon>Halobacteriales</taxon>
        <taxon>Haladaptataceae</taxon>
        <taxon>Haladaptatus</taxon>
    </lineage>
</organism>
<proteinExistence type="predicted"/>
<keyword evidence="3" id="KW-1185">Reference proteome</keyword>
<evidence type="ECO:0000313" key="2">
    <source>
        <dbReference type="EMBL" id="GAA5045373.1"/>
    </source>
</evidence>
<dbReference type="Proteomes" id="UP001501729">
    <property type="component" value="Unassembled WGS sequence"/>
</dbReference>
<gene>
    <name evidence="2" type="ORF">GCM10025751_13260</name>
</gene>
<protein>
    <submittedName>
        <fullName evidence="2">Uncharacterized protein</fullName>
    </submittedName>
</protein>
<dbReference type="EMBL" id="BAABKX010000001">
    <property type="protein sequence ID" value="GAA5045373.1"/>
    <property type="molecule type" value="Genomic_DNA"/>
</dbReference>
<sequence length="89" mass="10076">MSVANHDNTCRHRTASHTLPNRLPQLADARFGRPSHDFAQGFGGELLIPAPARATMFVKIHLALNYRMTRWRGFSEMVVREAESKSREG</sequence>